<keyword evidence="1" id="KW-1277">Toxin-antitoxin system</keyword>
<evidence type="ECO:0000256" key="1">
    <source>
        <dbReference type="ARBA" id="ARBA00022649"/>
    </source>
</evidence>
<dbReference type="InterPro" id="IPR007712">
    <property type="entry name" value="RelE/ParE_toxin"/>
</dbReference>
<gene>
    <name evidence="2" type="ORF">H9785_02125</name>
</gene>
<name>A0A9D2HS42_9BACE</name>
<organism evidence="2 3">
    <name type="scientific">Candidatus Bacteroides intestinavium</name>
    <dbReference type="NCBI Taxonomy" id="2838469"/>
    <lineage>
        <taxon>Bacteria</taxon>
        <taxon>Pseudomonadati</taxon>
        <taxon>Bacteroidota</taxon>
        <taxon>Bacteroidia</taxon>
        <taxon>Bacteroidales</taxon>
        <taxon>Bacteroidaceae</taxon>
        <taxon>Bacteroides</taxon>
    </lineage>
</organism>
<sequence length="106" mass="12288">MAQVVWIKKANKKRIAFLAYGEKEFGVKAALKMNNRIMDYVRRLADNPGMGAVEPLLQGRKKPYRSLVVHKLIKLVYYVDESRQTVFIADLWDTRREPARLARPLG</sequence>
<comment type="caution">
    <text evidence="2">The sequence shown here is derived from an EMBL/GenBank/DDBJ whole genome shotgun (WGS) entry which is preliminary data.</text>
</comment>
<reference evidence="2" key="1">
    <citation type="journal article" date="2021" name="PeerJ">
        <title>Extensive microbial diversity within the chicken gut microbiome revealed by metagenomics and culture.</title>
        <authorList>
            <person name="Gilroy R."/>
            <person name="Ravi A."/>
            <person name="Getino M."/>
            <person name="Pursley I."/>
            <person name="Horton D.L."/>
            <person name="Alikhan N.F."/>
            <person name="Baker D."/>
            <person name="Gharbi K."/>
            <person name="Hall N."/>
            <person name="Watson M."/>
            <person name="Adriaenssens E.M."/>
            <person name="Foster-Nyarko E."/>
            <person name="Jarju S."/>
            <person name="Secka A."/>
            <person name="Antonio M."/>
            <person name="Oren A."/>
            <person name="Chaudhuri R.R."/>
            <person name="La Ragione R."/>
            <person name="Hildebrand F."/>
            <person name="Pallen M.J."/>
        </authorList>
    </citation>
    <scope>NUCLEOTIDE SEQUENCE</scope>
    <source>
        <strain evidence="2">ChiHecec1B25-7008</strain>
    </source>
</reference>
<evidence type="ECO:0000313" key="2">
    <source>
        <dbReference type="EMBL" id="HJA82762.1"/>
    </source>
</evidence>
<accession>A0A9D2HS42</accession>
<dbReference type="Proteomes" id="UP000823860">
    <property type="component" value="Unassembled WGS sequence"/>
</dbReference>
<reference evidence="2" key="2">
    <citation type="submission" date="2021-04" db="EMBL/GenBank/DDBJ databases">
        <authorList>
            <person name="Gilroy R."/>
        </authorList>
    </citation>
    <scope>NUCLEOTIDE SEQUENCE</scope>
    <source>
        <strain evidence="2">ChiHecec1B25-7008</strain>
    </source>
</reference>
<dbReference type="Pfam" id="PF05016">
    <property type="entry name" value="ParE_toxin"/>
    <property type="match status" value="1"/>
</dbReference>
<protein>
    <submittedName>
        <fullName evidence="2">Type II toxin-antitoxin system RelE/ParE family toxin</fullName>
    </submittedName>
</protein>
<dbReference type="Gene3D" id="3.30.2310.20">
    <property type="entry name" value="RelE-like"/>
    <property type="match status" value="1"/>
</dbReference>
<dbReference type="AlphaFoldDB" id="A0A9D2HS42"/>
<proteinExistence type="predicted"/>
<evidence type="ECO:0000313" key="3">
    <source>
        <dbReference type="Proteomes" id="UP000823860"/>
    </source>
</evidence>
<dbReference type="EMBL" id="DWZE01000027">
    <property type="protein sequence ID" value="HJA82762.1"/>
    <property type="molecule type" value="Genomic_DNA"/>
</dbReference>
<dbReference type="InterPro" id="IPR035093">
    <property type="entry name" value="RelE/ParE_toxin_dom_sf"/>
</dbReference>